<dbReference type="Pfam" id="PF12951">
    <property type="entry name" value="PATR"/>
    <property type="match status" value="5"/>
</dbReference>
<dbReference type="SUPFAM" id="SSF103515">
    <property type="entry name" value="Autotransporter"/>
    <property type="match status" value="1"/>
</dbReference>
<evidence type="ECO:0000256" key="1">
    <source>
        <dbReference type="ARBA" id="ARBA00022729"/>
    </source>
</evidence>
<dbReference type="InterPro" id="IPR012332">
    <property type="entry name" value="Autotransporter_pectin_lyase_C"/>
</dbReference>
<dbReference type="InterPro" id="IPR036709">
    <property type="entry name" value="Autotransporte_beta_dom_sf"/>
</dbReference>
<dbReference type="SMART" id="SM00869">
    <property type="entry name" value="Autotransporter"/>
    <property type="match status" value="1"/>
</dbReference>
<evidence type="ECO:0000259" key="3">
    <source>
        <dbReference type="PROSITE" id="PS51208"/>
    </source>
</evidence>
<dbReference type="InterPro" id="IPR013425">
    <property type="entry name" value="Autotrns_rpt"/>
</dbReference>
<reference evidence="5" key="1">
    <citation type="journal article" date="2019" name="Int. J. Syst. Evol. Microbiol.">
        <title>The Global Catalogue of Microorganisms (GCM) 10K type strain sequencing project: providing services to taxonomists for standard genome sequencing and annotation.</title>
        <authorList>
            <consortium name="The Broad Institute Genomics Platform"/>
            <consortium name="The Broad Institute Genome Sequencing Center for Infectious Disease"/>
            <person name="Wu L."/>
            <person name="Ma J."/>
        </authorList>
    </citation>
    <scope>NUCLEOTIDE SEQUENCE [LARGE SCALE GENOMIC DNA]</scope>
    <source>
        <strain evidence="5">KCTC 52231</strain>
    </source>
</reference>
<feature type="region of interest" description="Disordered" evidence="2">
    <location>
        <begin position="32"/>
        <end position="70"/>
    </location>
</feature>
<dbReference type="Gene3D" id="2.160.20.20">
    <property type="match status" value="1"/>
</dbReference>
<dbReference type="Pfam" id="PF03797">
    <property type="entry name" value="Autotransporter"/>
    <property type="match status" value="1"/>
</dbReference>
<feature type="compositionally biased region" description="Gly residues" evidence="2">
    <location>
        <begin position="34"/>
        <end position="45"/>
    </location>
</feature>
<evidence type="ECO:0000313" key="4">
    <source>
        <dbReference type="EMBL" id="MFC3165569.1"/>
    </source>
</evidence>
<evidence type="ECO:0000256" key="2">
    <source>
        <dbReference type="SAM" id="MobiDB-lite"/>
    </source>
</evidence>
<dbReference type="InterPro" id="IPR006315">
    <property type="entry name" value="OM_autotransptr_brl_dom"/>
</dbReference>
<proteinExistence type="predicted"/>
<comment type="caution">
    <text evidence="4">The sequence shown here is derived from an EMBL/GenBank/DDBJ whole genome shotgun (WGS) entry which is preliminary data.</text>
</comment>
<accession>A0ABV7I4J1</accession>
<feature type="compositionally biased region" description="Gly residues" evidence="2">
    <location>
        <begin position="61"/>
        <end position="70"/>
    </location>
</feature>
<dbReference type="InterPro" id="IPR005546">
    <property type="entry name" value="Autotransporte_beta"/>
</dbReference>
<dbReference type="Proteomes" id="UP001595647">
    <property type="component" value="Unassembled WGS sequence"/>
</dbReference>
<dbReference type="Gene3D" id="2.40.128.130">
    <property type="entry name" value="Autotransporter beta-domain"/>
    <property type="match status" value="1"/>
</dbReference>
<dbReference type="PROSITE" id="PS51208">
    <property type="entry name" value="AUTOTRANSPORTER"/>
    <property type="match status" value="1"/>
</dbReference>
<organism evidence="4 5">
    <name type="scientific">Ciceribacter thiooxidans</name>
    <dbReference type="NCBI Taxonomy" id="1969821"/>
    <lineage>
        <taxon>Bacteria</taxon>
        <taxon>Pseudomonadati</taxon>
        <taxon>Pseudomonadota</taxon>
        <taxon>Alphaproteobacteria</taxon>
        <taxon>Hyphomicrobiales</taxon>
        <taxon>Rhizobiaceae</taxon>
        <taxon>Ciceribacter</taxon>
    </lineage>
</organism>
<dbReference type="EMBL" id="JBHRTG010000019">
    <property type="protein sequence ID" value="MFC3165569.1"/>
    <property type="molecule type" value="Genomic_DNA"/>
</dbReference>
<dbReference type="InterPro" id="IPR011050">
    <property type="entry name" value="Pectin_lyase_fold/virulence"/>
</dbReference>
<dbReference type="RefSeq" id="WP_378143895.1">
    <property type="nucleotide sequence ID" value="NZ_JBHRTG010000019.1"/>
</dbReference>
<dbReference type="NCBIfam" id="TIGR02601">
    <property type="entry name" value="autotrns_rpt"/>
    <property type="match status" value="3"/>
</dbReference>
<dbReference type="SUPFAM" id="SSF51126">
    <property type="entry name" value="Pectin lyase-like"/>
    <property type="match status" value="3"/>
</dbReference>
<keyword evidence="1" id="KW-0732">Signal</keyword>
<protein>
    <submittedName>
        <fullName evidence="4">Autotransporter domain-containing protein</fullName>
    </submittedName>
</protein>
<name>A0ABV7I4J1_9HYPH</name>
<dbReference type="NCBIfam" id="TIGR01414">
    <property type="entry name" value="autotrans_barl"/>
    <property type="match status" value="1"/>
</dbReference>
<feature type="domain" description="Autotransporter" evidence="3">
    <location>
        <begin position="1177"/>
        <end position="1451"/>
    </location>
</feature>
<evidence type="ECO:0000313" key="5">
    <source>
        <dbReference type="Proteomes" id="UP001595647"/>
    </source>
</evidence>
<sequence>MLAGSDAAWAACAPGATAACSAPGGAGYTDRSGDGGAGNGDGGGASVLVGPDTVVFPGSPGTNGAGGAGASGDNAGGAGGSAGFSNGSGTISIVGDLSGSNGGTGPDGFNFASGGGGGGTGVYFGGTSLSLSSGVTVAGGNGGAGGDGTSGPSANGGGGGGGGSGIAIYGAGTQFTNSGGSVVGGNGGAGGGGGFAGGGGGGGDGLLMLGVGTIVTNIGTITGGIGGAGAVGLSSTSSAGASGAGVNMAGSGGILLNAGTITGGAGTGDGAAGVGVTTYDGNIITNAGTIAGGLNSDGVTRAAAIRFGGSNNVLDLLTGSAFLGDLELTSGASATIAAQNTGLTLGNDVSLASGSSVTFSAGVAALSVSGVISGSGDLTKTGAGVLTLNGVNTYTGLTTVSDGKLVIGDASHPGATIAGAVTVLNGATLGGSGTVGTTTMATGGVIAPGNSVGTLTVSGDLSLSSGSILDYELGSPGTSAASPGTSDRIDVTGDLTLDGTLDLSQSGNAADGTAGFGYYRLITYGGTLTDDGMVIGTTPVLSDPADYAIQAGGGNVDLFIAASGDDTLQHWQGGNGTWNATDDKWLSTGGVIPVAWAGNTAVFKNEPGGFSGGTITVTGTQSFKGLQFVDGGYRLEGAGELLVDGSARADGNAEIRVLANETAEIATEISGTGGISKTEGGVLVLAGSNTYQGSTRLLGGTISVSADGNLGDAAGALAFDGGTLKVTGTSYNGTARTLSWGAGGGGLEIVDQNNTFTLSQDIVGGGALVKNGTGTLILTGTNSYGGTLVAAGTLRGDAASLAGDIGNAGTVIFDQSADASFAGDISGYGGTSGTMVKQGAGTLTLAGTSSLDWTIDDGGLTTAAERFTGDAVIAAGGNLTFSQQADAQYGGTLSGSGSVVKSGDGALLYTGDGSGFTGTTTVAGGLLSVGLTGGTTVLGGAIDVLSGATLGGSGTVGTTTLGAGATIAPGNSVGTINVVGDVVFDAASSYEVEVDPASTDSDLIHATGTAYLNGATVAHVGMTGSYRPFSTYVILTADGGIDGTFGDVVSNYAFLTPELGYDANNVYLELTRNDIDFVDKARTRNQKATAAGVEGLGLGSEIYGAVAILPDDEELIGQAFDALSGEIHASAKTALIEESHFVRDSVSERLQAAFSGVPSSSMQTMAYGPVGLHSAPADADGLLAWGHAFGAWGSSDGDGNAAALDRSIGGFLAGIDGAFSPDVRVGLLTGYSHTYFASNDRSSSGSSDDYHIGAYGGGRWDAFRFTGGLAYTWHDIGTDRSVAFNGFSDRLSAAYDAHTFQAFGEAGYRIDTANGFFEPFAGLAHVNLRTGAFSEDGGAAALAAGAQSTATTFTTIGLRVASDLGAPDLRAHGTLGWRHAFGDTVPQSTQAFAGGDAFTVAGTPIAEDAAVIEAGLDFDIATGARLGLSYNGQIAADAREHGFKARIDVRF</sequence>
<keyword evidence="5" id="KW-1185">Reference proteome</keyword>
<gene>
    <name evidence="4" type="ORF">ACFOHV_20000</name>
</gene>